<reference evidence="2 4" key="2">
    <citation type="submission" date="2019-03" db="EMBL/GenBank/DDBJ databases">
        <title>Genomic Encyclopedia of Type Strains, Phase IV (KMG-IV): sequencing the most valuable type-strain genomes for metagenomic binning, comparative biology and taxonomic classification.</title>
        <authorList>
            <person name="Goeker M."/>
        </authorList>
    </citation>
    <scope>NUCLEOTIDE SEQUENCE [LARGE SCALE GENOMIC DNA]</scope>
    <source>
        <strain evidence="2 4">DSM 17481</strain>
    </source>
</reference>
<proteinExistence type="predicted"/>
<organism evidence="1 3">
    <name type="scientific">Avibacterium gallinarum</name>
    <name type="common">Pasteurella gallinarum</name>
    <dbReference type="NCBI Taxonomy" id="755"/>
    <lineage>
        <taxon>Bacteria</taxon>
        <taxon>Pseudomonadati</taxon>
        <taxon>Pseudomonadota</taxon>
        <taxon>Gammaproteobacteria</taxon>
        <taxon>Pasteurellales</taxon>
        <taxon>Pasteurellaceae</taxon>
        <taxon>Avibacterium</taxon>
    </lineage>
</organism>
<keyword evidence="4" id="KW-1185">Reference proteome</keyword>
<dbReference type="EMBL" id="UGSQ01000003">
    <property type="protein sequence ID" value="SUB27328.1"/>
    <property type="molecule type" value="Genomic_DNA"/>
</dbReference>
<gene>
    <name evidence="2" type="ORF">EV689_11212</name>
    <name evidence="1" type="ORF">NCTC11188_01625</name>
</gene>
<dbReference type="RefSeq" id="WP_103854455.1">
    <property type="nucleotide sequence ID" value="NZ_JBMMGB010000006.1"/>
</dbReference>
<accession>A0A379AYQ8</accession>
<dbReference type="Proteomes" id="UP000255113">
    <property type="component" value="Unassembled WGS sequence"/>
</dbReference>
<evidence type="ECO:0000313" key="3">
    <source>
        <dbReference type="Proteomes" id="UP000255113"/>
    </source>
</evidence>
<evidence type="ECO:0000313" key="2">
    <source>
        <dbReference type="EMBL" id="TDP27410.1"/>
    </source>
</evidence>
<evidence type="ECO:0000313" key="1">
    <source>
        <dbReference type="EMBL" id="SUB27328.1"/>
    </source>
</evidence>
<protein>
    <submittedName>
        <fullName evidence="1">Uncharacterized protein</fullName>
    </submittedName>
</protein>
<name>A0A379AYQ8_AVIGA</name>
<reference evidence="1 3" key="1">
    <citation type="submission" date="2018-06" db="EMBL/GenBank/DDBJ databases">
        <authorList>
            <consortium name="Pathogen Informatics"/>
            <person name="Doyle S."/>
        </authorList>
    </citation>
    <scope>NUCLEOTIDE SEQUENCE [LARGE SCALE GENOMIC DNA]</scope>
    <source>
        <strain evidence="1 3">NCTC11188</strain>
    </source>
</reference>
<sequence>MTNQQAQNYSVILTYQDGSQFECAAQMTLIQAVAVKNQIKAEQEKGRFSYRDVNAITIVRGWNND</sequence>
<dbReference type="Proteomes" id="UP000294683">
    <property type="component" value="Unassembled WGS sequence"/>
</dbReference>
<dbReference type="EMBL" id="SNXJ01000012">
    <property type="protein sequence ID" value="TDP27410.1"/>
    <property type="molecule type" value="Genomic_DNA"/>
</dbReference>
<dbReference type="AlphaFoldDB" id="A0A379AYQ8"/>
<evidence type="ECO:0000313" key="4">
    <source>
        <dbReference type="Proteomes" id="UP000294683"/>
    </source>
</evidence>